<dbReference type="Proteomes" id="UP000292136">
    <property type="component" value="Unassembled WGS sequence"/>
</dbReference>
<keyword evidence="1" id="KW-0812">Transmembrane</keyword>
<protein>
    <submittedName>
        <fullName evidence="2">DUF2975 family protein</fullName>
    </submittedName>
</protein>
<evidence type="ECO:0000313" key="2">
    <source>
        <dbReference type="EMBL" id="RZT89677.1"/>
    </source>
</evidence>
<keyword evidence="3" id="KW-1185">Reference proteome</keyword>
<dbReference type="InterPro" id="IPR021354">
    <property type="entry name" value="DUF2975"/>
</dbReference>
<keyword evidence="1" id="KW-0472">Membrane</keyword>
<name>A0ABY0IRE6_9RHOO</name>
<proteinExistence type="predicted"/>
<organism evidence="2 3">
    <name type="scientific">Azospira oryzae</name>
    <dbReference type="NCBI Taxonomy" id="146939"/>
    <lineage>
        <taxon>Bacteria</taxon>
        <taxon>Pseudomonadati</taxon>
        <taxon>Pseudomonadota</taxon>
        <taxon>Betaproteobacteria</taxon>
        <taxon>Rhodocyclales</taxon>
        <taxon>Rhodocyclaceae</taxon>
        <taxon>Azospira</taxon>
    </lineage>
</organism>
<keyword evidence="1" id="KW-1133">Transmembrane helix</keyword>
<gene>
    <name evidence="2" type="ORF">EV678_0470</name>
</gene>
<feature type="transmembrane region" description="Helical" evidence="1">
    <location>
        <begin position="111"/>
        <end position="131"/>
    </location>
</feature>
<feature type="transmembrane region" description="Helical" evidence="1">
    <location>
        <begin position="143"/>
        <end position="165"/>
    </location>
</feature>
<evidence type="ECO:0000256" key="1">
    <source>
        <dbReference type="SAM" id="Phobius"/>
    </source>
</evidence>
<evidence type="ECO:0000313" key="3">
    <source>
        <dbReference type="Proteomes" id="UP000292136"/>
    </source>
</evidence>
<comment type="caution">
    <text evidence="2">The sequence shown here is derived from an EMBL/GenBank/DDBJ whole genome shotgun (WGS) entry which is preliminary data.</text>
</comment>
<feature type="transmembrane region" description="Helical" evidence="1">
    <location>
        <begin position="14"/>
        <end position="35"/>
    </location>
</feature>
<dbReference type="EMBL" id="SHKM01000001">
    <property type="protein sequence ID" value="RZT89677.1"/>
    <property type="molecule type" value="Genomic_DNA"/>
</dbReference>
<accession>A0ABY0IRE6</accession>
<dbReference type="Pfam" id="PF11188">
    <property type="entry name" value="DUF2975"/>
    <property type="match status" value="1"/>
</dbReference>
<dbReference type="RefSeq" id="WP_130458374.1">
    <property type="nucleotide sequence ID" value="NZ_SHKM01000001.1"/>
</dbReference>
<feature type="transmembrane region" description="Helical" evidence="1">
    <location>
        <begin position="67"/>
        <end position="90"/>
    </location>
</feature>
<reference evidence="2 3" key="1">
    <citation type="submission" date="2019-02" db="EMBL/GenBank/DDBJ databases">
        <title>Genomic Encyclopedia of Type Strains, Phase IV (KMG-IV): sequencing the most valuable type-strain genomes for metagenomic binning, comparative biology and taxonomic classification.</title>
        <authorList>
            <person name="Goeker M."/>
        </authorList>
    </citation>
    <scope>NUCLEOTIDE SEQUENCE [LARGE SCALE GENOMIC DNA]</scope>
    <source>
        <strain evidence="2 3">DSM 21223</strain>
    </source>
</reference>
<sequence length="183" mass="19980">MDTPQHRIRRASRLLRVVSLAAALLLPVLVAYLWAHVERWADWGVTWSDAFRIAGVAAADLSMSQRLLGYLTDLPALAAGSYVFFTLAGICRRYGNGELFSTAVARAYRRFALGMLAWAGLKVLSQTLLVLALTLDHPPGQRLLSIGIGSDSLAMVLVGLAVHLLGQVMEEGRRLQEDNALIL</sequence>